<feature type="transmembrane region" description="Helical" evidence="2">
    <location>
        <begin position="137"/>
        <end position="156"/>
    </location>
</feature>
<dbReference type="AlphaFoldDB" id="A0A5C6ZSK3"/>
<feature type="transmembrane region" description="Helical" evidence="2">
    <location>
        <begin position="196"/>
        <end position="218"/>
    </location>
</feature>
<organism evidence="5 6">
    <name type="scientific">Gillisia hiemivivida</name>
    <dbReference type="NCBI Taxonomy" id="291190"/>
    <lineage>
        <taxon>Bacteria</taxon>
        <taxon>Pseudomonadati</taxon>
        <taxon>Bacteroidota</taxon>
        <taxon>Flavobacteriia</taxon>
        <taxon>Flavobacteriales</taxon>
        <taxon>Flavobacteriaceae</taxon>
        <taxon>Gillisia</taxon>
    </lineage>
</organism>
<dbReference type="PANTHER" id="PTHR34220:SF7">
    <property type="entry name" value="SENSOR HISTIDINE KINASE YPDA"/>
    <property type="match status" value="1"/>
</dbReference>
<evidence type="ECO:0000259" key="4">
    <source>
        <dbReference type="Pfam" id="PF07695"/>
    </source>
</evidence>
<feature type="domain" description="Signal transduction histidine kinase internal region" evidence="3">
    <location>
        <begin position="285"/>
        <end position="363"/>
    </location>
</feature>
<feature type="coiled-coil region" evidence="1">
    <location>
        <begin position="251"/>
        <end position="283"/>
    </location>
</feature>
<keyword evidence="2" id="KW-1133">Transmembrane helix</keyword>
<dbReference type="Pfam" id="PF07695">
    <property type="entry name" value="7TMR-DISM_7TM"/>
    <property type="match status" value="1"/>
</dbReference>
<evidence type="ECO:0000259" key="3">
    <source>
        <dbReference type="Pfam" id="PF06580"/>
    </source>
</evidence>
<dbReference type="InterPro" id="IPR011623">
    <property type="entry name" value="7TMR_DISM_rcpt_extracell_dom1"/>
</dbReference>
<keyword evidence="6" id="KW-1185">Reference proteome</keyword>
<comment type="caution">
    <text evidence="5">The sequence shown here is derived from an EMBL/GenBank/DDBJ whole genome shotgun (WGS) entry which is preliminary data.</text>
</comment>
<evidence type="ECO:0000256" key="1">
    <source>
        <dbReference type="SAM" id="Coils"/>
    </source>
</evidence>
<feature type="domain" description="7TM-DISM receptor extracellular" evidence="4">
    <location>
        <begin position="16"/>
        <end position="220"/>
    </location>
</feature>
<evidence type="ECO:0000313" key="6">
    <source>
        <dbReference type="Proteomes" id="UP000321367"/>
    </source>
</evidence>
<feature type="transmembrane region" description="Helical" evidence="2">
    <location>
        <begin position="168"/>
        <end position="190"/>
    </location>
</feature>
<dbReference type="Pfam" id="PF06580">
    <property type="entry name" value="His_kinase"/>
    <property type="match status" value="1"/>
</dbReference>
<dbReference type="SUPFAM" id="SSF55874">
    <property type="entry name" value="ATPase domain of HSP90 chaperone/DNA topoisomerase II/histidine kinase"/>
    <property type="match status" value="1"/>
</dbReference>
<keyword evidence="2" id="KW-0472">Membrane</keyword>
<accession>A0A5C6ZSK3</accession>
<reference evidence="5 6" key="1">
    <citation type="submission" date="2019-08" db="EMBL/GenBank/DDBJ databases">
        <title>Genome sequence of Gillisia hiemivivida IC154 (type strain).</title>
        <authorList>
            <person name="Bowman J.P."/>
        </authorList>
    </citation>
    <scope>NUCLEOTIDE SEQUENCE [LARGE SCALE GENOMIC DNA]</scope>
    <source>
        <strain evidence="5 6">IC154</strain>
    </source>
</reference>
<dbReference type="EMBL" id="VORY01000039">
    <property type="protein sequence ID" value="TXD91670.1"/>
    <property type="molecule type" value="Genomic_DNA"/>
</dbReference>
<dbReference type="GO" id="GO:0000155">
    <property type="term" value="F:phosphorelay sensor kinase activity"/>
    <property type="evidence" value="ECO:0007669"/>
    <property type="project" value="InterPro"/>
</dbReference>
<dbReference type="InterPro" id="IPR050640">
    <property type="entry name" value="Bact_2-comp_sensor_kinase"/>
</dbReference>
<sequence>MEELLNILKNPFQSGLLTFFAGVLSILAVYHFLLYFQQKIRAYLFYSLYLFLICLSIFRFGSGKFEHIFLTYFVDYQRFLTEITVVVYLLFAYSFMEMRQKNKKWNTGVMTANFLFLIFAVVIQVTSFFYGGKQLRIFGYNFFLIYMPLLALIAYFPIIKSKNPLKYYLIVGSLVLFLAWLAPVLVYQFHLGKENFRIASSFFLLGGIIENLLFSLGLGHKQKLLLRENKESREQLIRQFDENERLRNSIQKRLEANVETLSKQIETDKIEKLRAKYDKELAELKITSLRSQMNPHFVFNSLNSIKLYIINNEKENAVYYLNKFSKLIRRILDATREKEISLGDELDTMQLYVTIENIRFRNEISFNIVKDPELYLDRIKLPSLILQPFLENAIWHGLPLADKKQISIKIENLSTNQVAIIIADSGIGRQRSSEIKQQKLHKKRSLGIKITRERLKIFYGEYKGNYSLTFEDLLSPEGDAAGTVVRLVLPLK</sequence>
<dbReference type="Gene3D" id="3.30.565.10">
    <property type="entry name" value="Histidine kinase-like ATPase, C-terminal domain"/>
    <property type="match status" value="1"/>
</dbReference>
<dbReference type="GO" id="GO:0016020">
    <property type="term" value="C:membrane"/>
    <property type="evidence" value="ECO:0007669"/>
    <property type="project" value="InterPro"/>
</dbReference>
<feature type="transmembrane region" description="Helical" evidence="2">
    <location>
        <begin position="76"/>
        <end position="96"/>
    </location>
</feature>
<gene>
    <name evidence="5" type="ORF">ES724_16265</name>
</gene>
<dbReference type="InterPro" id="IPR010559">
    <property type="entry name" value="Sig_transdc_His_kin_internal"/>
</dbReference>
<feature type="transmembrane region" description="Helical" evidence="2">
    <location>
        <begin position="108"/>
        <end position="131"/>
    </location>
</feature>
<evidence type="ECO:0000313" key="5">
    <source>
        <dbReference type="EMBL" id="TXD91670.1"/>
    </source>
</evidence>
<feature type="transmembrane region" description="Helical" evidence="2">
    <location>
        <begin position="12"/>
        <end position="36"/>
    </location>
</feature>
<protein>
    <recommendedName>
        <fullName evidence="7">Sensor histidine kinase</fullName>
    </recommendedName>
</protein>
<evidence type="ECO:0000256" key="2">
    <source>
        <dbReference type="SAM" id="Phobius"/>
    </source>
</evidence>
<keyword evidence="2" id="KW-0812">Transmembrane</keyword>
<dbReference type="PANTHER" id="PTHR34220">
    <property type="entry name" value="SENSOR HISTIDINE KINASE YPDA"/>
    <property type="match status" value="1"/>
</dbReference>
<dbReference type="Proteomes" id="UP000321367">
    <property type="component" value="Unassembled WGS sequence"/>
</dbReference>
<feature type="transmembrane region" description="Helical" evidence="2">
    <location>
        <begin position="43"/>
        <end position="61"/>
    </location>
</feature>
<evidence type="ECO:0008006" key="7">
    <source>
        <dbReference type="Google" id="ProtNLM"/>
    </source>
</evidence>
<keyword evidence="1" id="KW-0175">Coiled coil</keyword>
<dbReference type="OrthoDB" id="6190788at2"/>
<dbReference type="InterPro" id="IPR036890">
    <property type="entry name" value="HATPase_C_sf"/>
</dbReference>
<name>A0A5C6ZSK3_9FLAO</name>
<dbReference type="RefSeq" id="WP_146934998.1">
    <property type="nucleotide sequence ID" value="NZ_CBCSHZ010000043.1"/>
</dbReference>
<proteinExistence type="predicted"/>